<reference evidence="3" key="1">
    <citation type="submission" date="2021-01" db="EMBL/GenBank/DDBJ databases">
        <title>Whole genome shotgun sequence of Rhizocola hellebori NBRC 109834.</title>
        <authorList>
            <person name="Komaki H."/>
            <person name="Tamura T."/>
        </authorList>
    </citation>
    <scope>NUCLEOTIDE SEQUENCE</scope>
    <source>
        <strain evidence="3">NBRC 109834</strain>
    </source>
</reference>
<dbReference type="AlphaFoldDB" id="A0A8J3VMD5"/>
<dbReference type="Gene3D" id="3.40.630.190">
    <property type="entry name" value="LCP protein"/>
    <property type="match status" value="1"/>
</dbReference>
<accession>A0A8J3VMD5</accession>
<dbReference type="RefSeq" id="WP_203915268.1">
    <property type="nucleotide sequence ID" value="NZ_BONY01000142.1"/>
</dbReference>
<dbReference type="InterPro" id="IPR004474">
    <property type="entry name" value="LytR_CpsA_psr"/>
</dbReference>
<evidence type="ECO:0000313" key="4">
    <source>
        <dbReference type="Proteomes" id="UP000612899"/>
    </source>
</evidence>
<dbReference type="InterPro" id="IPR050922">
    <property type="entry name" value="LytR/CpsA/Psr_CW_biosynth"/>
</dbReference>
<dbReference type="PANTHER" id="PTHR33392">
    <property type="entry name" value="POLYISOPRENYL-TEICHOIC ACID--PEPTIDOGLYCAN TEICHOIC ACID TRANSFERASE TAGU"/>
    <property type="match status" value="1"/>
</dbReference>
<dbReference type="EMBL" id="BONY01000142">
    <property type="protein sequence ID" value="GIH11547.1"/>
    <property type="molecule type" value="Genomic_DNA"/>
</dbReference>
<dbReference type="Pfam" id="PF03816">
    <property type="entry name" value="LytR_cpsA_psr"/>
    <property type="match status" value="1"/>
</dbReference>
<gene>
    <name evidence="3" type="ORF">Rhe02_96140</name>
</gene>
<keyword evidence="4" id="KW-1185">Reference proteome</keyword>
<evidence type="ECO:0000256" key="1">
    <source>
        <dbReference type="ARBA" id="ARBA00006068"/>
    </source>
</evidence>
<comment type="caution">
    <text evidence="3">The sequence shown here is derived from an EMBL/GenBank/DDBJ whole genome shotgun (WGS) entry which is preliminary data.</text>
</comment>
<dbReference type="NCBIfam" id="TIGR00350">
    <property type="entry name" value="lytR_cpsA_psr"/>
    <property type="match status" value="1"/>
</dbReference>
<dbReference type="PANTHER" id="PTHR33392:SF6">
    <property type="entry name" value="POLYISOPRENYL-TEICHOIC ACID--PEPTIDOGLYCAN TEICHOIC ACID TRANSFERASE TAGU"/>
    <property type="match status" value="1"/>
</dbReference>
<name>A0A8J3VMD5_9ACTN</name>
<evidence type="ECO:0000313" key="3">
    <source>
        <dbReference type="EMBL" id="GIH11547.1"/>
    </source>
</evidence>
<sequence>MRGVRSSLWPKITLGLGLALVLLAGVGLVATKVLTNRYESSLTRQVLLAPSARGMSPQAQNTAWRDGGGPLNFLLIGSDLRADDPDEGQRSDTIIIVQINAERTGAHLVSIPRDLLVDIPEFPPTDFYGSREKINAAFHFGGGSAGGVQLLSATLAQLADIKFEGAAVIDFGGFERIIDLLGGVRLCVDAEVTSIHTDRHFPLGCQVFSGAEALDYSRQRYGLDNGDYDRQRHNQQLLKAIFNTALDGGIANNPIKIDQFIRALGASLTLDTGGATLTDVLLALRSLRPDGLVGVTVPSYPEMIGAESFVLLNEEAPQLFDALHRATLDQWALVNPQWVHAL</sequence>
<comment type="similarity">
    <text evidence="1">Belongs to the LytR/CpsA/Psr (LCP) family.</text>
</comment>
<protein>
    <submittedName>
        <fullName evidence="3">Transcriptional regulator</fullName>
    </submittedName>
</protein>
<dbReference type="Proteomes" id="UP000612899">
    <property type="component" value="Unassembled WGS sequence"/>
</dbReference>
<proteinExistence type="inferred from homology"/>
<feature type="domain" description="Cell envelope-related transcriptional attenuator" evidence="2">
    <location>
        <begin position="90"/>
        <end position="245"/>
    </location>
</feature>
<evidence type="ECO:0000259" key="2">
    <source>
        <dbReference type="Pfam" id="PF03816"/>
    </source>
</evidence>
<organism evidence="3 4">
    <name type="scientific">Rhizocola hellebori</name>
    <dbReference type="NCBI Taxonomy" id="1392758"/>
    <lineage>
        <taxon>Bacteria</taxon>
        <taxon>Bacillati</taxon>
        <taxon>Actinomycetota</taxon>
        <taxon>Actinomycetes</taxon>
        <taxon>Micromonosporales</taxon>
        <taxon>Micromonosporaceae</taxon>
        <taxon>Rhizocola</taxon>
    </lineage>
</organism>